<reference evidence="1" key="1">
    <citation type="journal article" date="2017" name="Proc. Natl. Acad. Sci. U.S.A.">
        <title>Comparative genomics uncovers the prolific and distinctive metabolic potential of the cyanobacterial genus Moorea.</title>
        <authorList>
            <person name="Leao T."/>
            <person name="Castelao G."/>
            <person name="Korobeynikov A."/>
            <person name="Monroe E.A."/>
            <person name="Podell S."/>
            <person name="Glukhov E."/>
            <person name="Allen E.E."/>
            <person name="Gerwick W.H."/>
            <person name="Gerwick L."/>
        </authorList>
    </citation>
    <scope>NUCLEOTIDE SEQUENCE</scope>
    <source>
        <strain evidence="1">JHB</strain>
    </source>
</reference>
<proteinExistence type="predicted"/>
<sequence length="88" mass="10012">MLLWSRYAIAYLGYSFGALRSHFPISPNSSISYRFPIPDFLTIPILTQSLIVETTAVDLLPTLSTLTILYSLFPAPCSLLPRNFYFLY</sequence>
<dbReference type="AlphaFoldDB" id="A0A9Q9SUG7"/>
<reference evidence="1" key="2">
    <citation type="submission" date="2022-10" db="EMBL/GenBank/DDBJ databases">
        <authorList>
            <person name="Ngo T.-E."/>
        </authorList>
    </citation>
    <scope>NUCLEOTIDE SEQUENCE</scope>
    <source>
        <strain evidence="1">JHB</strain>
    </source>
</reference>
<dbReference type="EMBL" id="CP017708">
    <property type="protein sequence ID" value="WAN69842.1"/>
    <property type="molecule type" value="Genomic_DNA"/>
</dbReference>
<organism evidence="1">
    <name type="scientific">Moorena producens (strain JHB)</name>
    <dbReference type="NCBI Taxonomy" id="1454205"/>
    <lineage>
        <taxon>Bacteria</taxon>
        <taxon>Bacillati</taxon>
        <taxon>Cyanobacteriota</taxon>
        <taxon>Cyanophyceae</taxon>
        <taxon>Coleofasciculales</taxon>
        <taxon>Coleofasciculaceae</taxon>
        <taxon>Moorena</taxon>
    </lineage>
</organism>
<accession>A0A9Q9SUG7</accession>
<protein>
    <submittedName>
        <fullName evidence="1">Uncharacterized protein</fullName>
    </submittedName>
</protein>
<name>A0A9Q9SUG7_MOOP1</name>
<evidence type="ECO:0000313" key="1">
    <source>
        <dbReference type="EMBL" id="WAN69842.1"/>
    </source>
</evidence>
<dbReference type="Proteomes" id="UP000176944">
    <property type="component" value="Chromosome"/>
</dbReference>
<gene>
    <name evidence="1" type="ORF">BJP36_37760</name>
</gene>